<dbReference type="Gene3D" id="3.40.390.10">
    <property type="entry name" value="Collagenase (Catalytic Domain)"/>
    <property type="match status" value="1"/>
</dbReference>
<dbReference type="InterPro" id="IPR012962">
    <property type="entry name" value="Pept_M54_archaemetzincn"/>
</dbReference>
<evidence type="ECO:0000313" key="8">
    <source>
        <dbReference type="EnsemblMetazoa" id="CLYHEMP011767.1"/>
    </source>
</evidence>
<protein>
    <recommendedName>
        <fullName evidence="10">Archaemetzincin-2</fullName>
    </recommendedName>
</protein>
<sequence length="488" mass="56381">MDICDVKKLPAEEREYFLNAEGKEDWVNLVFTNYKKPLSVGIGIQNQFLDNDNQTVKQWKSSIRLKKFTSLRTFKRLNKHKVYFQFVGPFPDYFYHQHEFSHEFTKCIKMFLELFFPGKSVIFMGEVNHKELDIATRIHETSQQLQLFLPDVNTYLKNSLPKDAFCVCCLSWFDFYPSKELNHVLGEGSMEQGTAAFTFGHYAMFKERELFHANNWKADYAISSPCNISDRISQDQKEGGFYDFITENEKEEAKIFTLECDQEGCAGNKLSKSPSPSRERKLSSTFRMLFKDKMSSQPASATASANTSLTDLREVEDGQQSSNSLMSPTYDESNDSALAPNTTFDLSCKILRRLLRAMSHEICHVFGLSHCQYFSCTMNTSSSVLHTDTQPLLLCPVCLRKLQLSLNFRVKERYQKLLEFLLLHTQVCQRPGLPREEFLRMQETQVLSEKNVCLFKNDVQNILSILDVLQEKGENLGFSTLDHNETEE</sequence>
<keyword evidence="4" id="KW-0378">Hydrolase</keyword>
<feature type="compositionally biased region" description="Low complexity" evidence="7">
    <location>
        <begin position="295"/>
        <end position="310"/>
    </location>
</feature>
<evidence type="ECO:0000256" key="7">
    <source>
        <dbReference type="SAM" id="MobiDB-lite"/>
    </source>
</evidence>
<accession>A0A7M5WSW1</accession>
<organism evidence="8 9">
    <name type="scientific">Clytia hemisphaerica</name>
    <dbReference type="NCBI Taxonomy" id="252671"/>
    <lineage>
        <taxon>Eukaryota</taxon>
        <taxon>Metazoa</taxon>
        <taxon>Cnidaria</taxon>
        <taxon>Hydrozoa</taxon>
        <taxon>Hydroidolina</taxon>
        <taxon>Leptothecata</taxon>
        <taxon>Obeliida</taxon>
        <taxon>Clytiidae</taxon>
        <taxon>Clytia</taxon>
    </lineage>
</organism>
<evidence type="ECO:0000256" key="4">
    <source>
        <dbReference type="ARBA" id="ARBA00022801"/>
    </source>
</evidence>
<evidence type="ECO:0000256" key="2">
    <source>
        <dbReference type="ARBA" id="ARBA00022670"/>
    </source>
</evidence>
<dbReference type="EnsemblMetazoa" id="CLYHEMT011767.1">
    <property type="protein sequence ID" value="CLYHEMP011767.1"/>
    <property type="gene ID" value="CLYHEMG011767"/>
</dbReference>
<proteinExistence type="predicted"/>
<dbReference type="Pfam" id="PF07998">
    <property type="entry name" value="Peptidase_M54"/>
    <property type="match status" value="1"/>
</dbReference>
<dbReference type="RefSeq" id="XP_066929167.1">
    <property type="nucleotide sequence ID" value="XM_067073066.1"/>
</dbReference>
<evidence type="ECO:0000313" key="9">
    <source>
        <dbReference type="Proteomes" id="UP000594262"/>
    </source>
</evidence>
<dbReference type="InterPro" id="IPR024079">
    <property type="entry name" value="MetalloPept_cat_dom_sf"/>
</dbReference>
<dbReference type="AlphaFoldDB" id="A0A7M5WSW1"/>
<dbReference type="SUPFAM" id="SSF55486">
    <property type="entry name" value="Metalloproteases ('zincins'), catalytic domain"/>
    <property type="match status" value="1"/>
</dbReference>
<dbReference type="GO" id="GO:0008237">
    <property type="term" value="F:metallopeptidase activity"/>
    <property type="evidence" value="ECO:0007669"/>
    <property type="project" value="UniProtKB-KW"/>
</dbReference>
<dbReference type="GeneID" id="136816749"/>
<name>A0A7M5WSW1_9CNID</name>
<dbReference type="GO" id="GO:0046872">
    <property type="term" value="F:metal ion binding"/>
    <property type="evidence" value="ECO:0007669"/>
    <property type="project" value="UniProtKB-KW"/>
</dbReference>
<keyword evidence="6" id="KW-0482">Metalloprotease</keyword>
<keyword evidence="5" id="KW-0862">Zinc</keyword>
<comment type="cofactor">
    <cofactor evidence="1">
        <name>Zn(2+)</name>
        <dbReference type="ChEBI" id="CHEBI:29105"/>
    </cofactor>
</comment>
<reference evidence="8" key="1">
    <citation type="submission" date="2021-01" db="UniProtKB">
        <authorList>
            <consortium name="EnsemblMetazoa"/>
        </authorList>
    </citation>
    <scope>IDENTIFICATION</scope>
</reference>
<evidence type="ECO:0000256" key="6">
    <source>
        <dbReference type="ARBA" id="ARBA00023049"/>
    </source>
</evidence>
<evidence type="ECO:0000256" key="5">
    <source>
        <dbReference type="ARBA" id="ARBA00022833"/>
    </source>
</evidence>
<dbReference type="GO" id="GO:0006508">
    <property type="term" value="P:proteolysis"/>
    <property type="evidence" value="ECO:0007669"/>
    <property type="project" value="UniProtKB-KW"/>
</dbReference>
<evidence type="ECO:0000256" key="1">
    <source>
        <dbReference type="ARBA" id="ARBA00001947"/>
    </source>
</evidence>
<keyword evidence="3" id="KW-0479">Metal-binding</keyword>
<evidence type="ECO:0000256" key="3">
    <source>
        <dbReference type="ARBA" id="ARBA00022723"/>
    </source>
</evidence>
<feature type="compositionally biased region" description="Polar residues" evidence="7">
    <location>
        <begin position="318"/>
        <end position="336"/>
    </location>
</feature>
<dbReference type="PANTHER" id="PTHR15910:SF1">
    <property type="entry name" value="ARCHAEMETZINCIN-2"/>
    <property type="match status" value="1"/>
</dbReference>
<dbReference type="Proteomes" id="UP000594262">
    <property type="component" value="Unplaced"/>
</dbReference>
<dbReference type="OrthoDB" id="2365600at2759"/>
<keyword evidence="2" id="KW-0645">Protease</keyword>
<keyword evidence="9" id="KW-1185">Reference proteome</keyword>
<dbReference type="PANTHER" id="PTHR15910">
    <property type="entry name" value="ARCHAEMETZINCIN"/>
    <property type="match status" value="1"/>
</dbReference>
<feature type="region of interest" description="Disordered" evidence="7">
    <location>
        <begin position="294"/>
        <end position="336"/>
    </location>
</feature>
<evidence type="ECO:0008006" key="10">
    <source>
        <dbReference type="Google" id="ProtNLM"/>
    </source>
</evidence>